<evidence type="ECO:0000313" key="1">
    <source>
        <dbReference type="EMBL" id="KAF7128146.1"/>
    </source>
</evidence>
<gene>
    <name evidence="1" type="ORF">RHSIM_Rhsim11G0043900</name>
</gene>
<evidence type="ECO:0000313" key="2">
    <source>
        <dbReference type="Proteomes" id="UP000626092"/>
    </source>
</evidence>
<proteinExistence type="predicted"/>
<dbReference type="EMBL" id="WJXA01000011">
    <property type="protein sequence ID" value="KAF7128146.1"/>
    <property type="molecule type" value="Genomic_DNA"/>
</dbReference>
<reference evidence="1" key="1">
    <citation type="submission" date="2019-11" db="EMBL/GenBank/DDBJ databases">
        <authorList>
            <person name="Liu Y."/>
            <person name="Hou J."/>
            <person name="Li T.-Q."/>
            <person name="Guan C.-H."/>
            <person name="Wu X."/>
            <person name="Wu H.-Z."/>
            <person name="Ling F."/>
            <person name="Zhang R."/>
            <person name="Shi X.-G."/>
            <person name="Ren J.-P."/>
            <person name="Chen E.-F."/>
            <person name="Sun J.-M."/>
        </authorList>
    </citation>
    <scope>NUCLEOTIDE SEQUENCE</scope>
    <source>
        <strain evidence="1">Adult_tree_wgs_1</strain>
        <tissue evidence="1">Leaves</tissue>
    </source>
</reference>
<accession>A0A834G9P6</accession>
<dbReference type="AlphaFoldDB" id="A0A834G9P6"/>
<comment type="caution">
    <text evidence="1">The sequence shown here is derived from an EMBL/GenBank/DDBJ whole genome shotgun (WGS) entry which is preliminary data.</text>
</comment>
<name>A0A834G9P6_RHOSS</name>
<organism evidence="1 2">
    <name type="scientific">Rhododendron simsii</name>
    <name type="common">Sims's rhododendron</name>
    <dbReference type="NCBI Taxonomy" id="118357"/>
    <lineage>
        <taxon>Eukaryota</taxon>
        <taxon>Viridiplantae</taxon>
        <taxon>Streptophyta</taxon>
        <taxon>Embryophyta</taxon>
        <taxon>Tracheophyta</taxon>
        <taxon>Spermatophyta</taxon>
        <taxon>Magnoliopsida</taxon>
        <taxon>eudicotyledons</taxon>
        <taxon>Gunneridae</taxon>
        <taxon>Pentapetalae</taxon>
        <taxon>asterids</taxon>
        <taxon>Ericales</taxon>
        <taxon>Ericaceae</taxon>
        <taxon>Ericoideae</taxon>
        <taxon>Rhodoreae</taxon>
        <taxon>Rhododendron</taxon>
    </lineage>
</organism>
<keyword evidence="2" id="KW-1185">Reference proteome</keyword>
<dbReference type="Proteomes" id="UP000626092">
    <property type="component" value="Unassembled WGS sequence"/>
</dbReference>
<protein>
    <submittedName>
        <fullName evidence="1">Uncharacterized protein</fullName>
    </submittedName>
</protein>
<sequence length="175" mass="19946">MIYHHADPPVTVRFFQSTLPLSLSLSLSLRRRIEDDEGRIEDDNKIDFEQGFSLSLALSLSLSLWLVDISEVRAFCRSTNKTSTKIKTKKKRTTKVAEVDKGKPSTCFFFARKFPRPAALRLLNMASFNGVTQEGEYKAMQERDLLFASRSSKLLMPRVPLGVWSVQLRRDASDT</sequence>